<dbReference type="PROSITE" id="PS51318">
    <property type="entry name" value="TAT"/>
    <property type="match status" value="1"/>
</dbReference>
<name>A0A5C4SYF2_9BACL</name>
<dbReference type="RefSeq" id="WP_218103860.1">
    <property type="nucleotide sequence ID" value="NZ_VDCQ01000072.1"/>
</dbReference>
<comment type="caution">
    <text evidence="1">The sequence shown here is derived from an EMBL/GenBank/DDBJ whole genome shotgun (WGS) entry which is preliminary data.</text>
</comment>
<dbReference type="InterPro" id="IPR006311">
    <property type="entry name" value="TAT_signal"/>
</dbReference>
<reference evidence="1 2" key="1">
    <citation type="submission" date="2019-05" db="EMBL/GenBank/DDBJ databases">
        <title>We sequenced the genome of Paenibacillus hemerocallicola KCTC 33185 for further insight into its adaptation and study the phylogeny of Paenibacillus.</title>
        <authorList>
            <person name="Narsing Rao M.P."/>
        </authorList>
    </citation>
    <scope>NUCLEOTIDE SEQUENCE [LARGE SCALE GENOMIC DNA]</scope>
    <source>
        <strain evidence="1 2">KCTC 33185</strain>
    </source>
</reference>
<organism evidence="1 2">
    <name type="scientific">Paenibacillus hemerocallicola</name>
    <dbReference type="NCBI Taxonomy" id="1172614"/>
    <lineage>
        <taxon>Bacteria</taxon>
        <taxon>Bacillati</taxon>
        <taxon>Bacillota</taxon>
        <taxon>Bacilli</taxon>
        <taxon>Bacillales</taxon>
        <taxon>Paenibacillaceae</taxon>
        <taxon>Paenibacillus</taxon>
    </lineage>
</organism>
<evidence type="ECO:0000313" key="1">
    <source>
        <dbReference type="EMBL" id="TNJ61624.1"/>
    </source>
</evidence>
<sequence>MSRRALLGTLGLAGGTMLAGSMLPLNLAEAASSSCMLVDTVAQMLLLSSVDEGQWVRTSGYYASGDGGGAWYRIVASTSYAGTPDGFVDHALSTAGKVAVMDLSNGIDMKQVGVQSGVDCTARVRAAYAKNAKTYTYTGDMAPIIDCDDPNYPSSKFAGGIFP</sequence>
<proteinExistence type="predicted"/>
<accession>A0A5C4SYF2</accession>
<keyword evidence="2" id="KW-1185">Reference proteome</keyword>
<evidence type="ECO:0000313" key="2">
    <source>
        <dbReference type="Proteomes" id="UP000307943"/>
    </source>
</evidence>
<dbReference type="AlphaFoldDB" id="A0A5C4SYF2"/>
<protein>
    <submittedName>
        <fullName evidence="1">Uncharacterized protein</fullName>
    </submittedName>
</protein>
<feature type="non-terminal residue" evidence="1">
    <location>
        <position position="163"/>
    </location>
</feature>
<dbReference type="Proteomes" id="UP000307943">
    <property type="component" value="Unassembled WGS sequence"/>
</dbReference>
<dbReference type="EMBL" id="VDCQ01000072">
    <property type="protein sequence ID" value="TNJ61624.1"/>
    <property type="molecule type" value="Genomic_DNA"/>
</dbReference>
<gene>
    <name evidence="1" type="ORF">FE784_34020</name>
</gene>